<name>A0A9D2AS05_9FIRM</name>
<dbReference type="Proteomes" id="UP000824249">
    <property type="component" value="Unassembled WGS sequence"/>
</dbReference>
<keyword evidence="1" id="KW-0472">Membrane</keyword>
<proteinExistence type="predicted"/>
<accession>A0A9D2AS05</accession>
<dbReference type="AlphaFoldDB" id="A0A9D2AS05"/>
<reference evidence="2" key="2">
    <citation type="submission" date="2021-04" db="EMBL/GenBank/DDBJ databases">
        <authorList>
            <person name="Gilroy R."/>
        </authorList>
    </citation>
    <scope>NUCLEOTIDE SEQUENCE</scope>
    <source>
        <strain evidence="2">26628</strain>
    </source>
</reference>
<evidence type="ECO:0000313" key="2">
    <source>
        <dbReference type="EMBL" id="HIX46901.1"/>
    </source>
</evidence>
<protein>
    <submittedName>
        <fullName evidence="2">Uncharacterized protein</fullName>
    </submittedName>
</protein>
<sequence length="390" mass="45545">MAKKKKYQGWERKDIEIIDRNPLQIIQYYHLKSIVGDGAICPICRLQLKDDITLIPVKEKMVLKVRGKACINCKCLYVNDLDAVVSKTKKLGYARGFTFDGVEQWKYFTMKKIKMIEEARTQAIQKMKEIPSAVVMICIYFLGTKKLYWIYISKEKCLNNPKEKIFGYGMNDGLEFLSAAFAEDRSKKGCWQGKEYMVKGYWFKNKLSRKRLHAMKPEYITIKDDGGYPSSVKNRFFELTDLLFYSPFSQRYEIVKATHDKLEGYYFIDIGIYRRFLTDHGKPPVQLMQGCCSFEKLNEESLLKIYGYSVAQKDNLSSNDRQAILAEVVDIQLLTVSRIVSHLNFCMSTHSQDKNVFARAKWREDLKFIESYKANPERFLIADKIKINKS</sequence>
<comment type="caution">
    <text evidence="2">The sequence shown here is derived from an EMBL/GenBank/DDBJ whole genome shotgun (WGS) entry which is preliminary data.</text>
</comment>
<keyword evidence="1" id="KW-0812">Transmembrane</keyword>
<evidence type="ECO:0000256" key="1">
    <source>
        <dbReference type="SAM" id="Phobius"/>
    </source>
</evidence>
<keyword evidence="1" id="KW-1133">Transmembrane helix</keyword>
<organism evidence="2 3">
    <name type="scientific">Candidatus Borkfalkia faecigallinarum</name>
    <dbReference type="NCBI Taxonomy" id="2838509"/>
    <lineage>
        <taxon>Bacteria</taxon>
        <taxon>Bacillati</taxon>
        <taxon>Bacillota</taxon>
        <taxon>Clostridia</taxon>
        <taxon>Christensenellales</taxon>
        <taxon>Christensenellaceae</taxon>
        <taxon>Candidatus Borkfalkia</taxon>
    </lineage>
</organism>
<evidence type="ECO:0000313" key="3">
    <source>
        <dbReference type="Proteomes" id="UP000824249"/>
    </source>
</evidence>
<reference evidence="2" key="1">
    <citation type="journal article" date="2021" name="PeerJ">
        <title>Extensive microbial diversity within the chicken gut microbiome revealed by metagenomics and culture.</title>
        <authorList>
            <person name="Gilroy R."/>
            <person name="Ravi A."/>
            <person name="Getino M."/>
            <person name="Pursley I."/>
            <person name="Horton D.L."/>
            <person name="Alikhan N.F."/>
            <person name="Baker D."/>
            <person name="Gharbi K."/>
            <person name="Hall N."/>
            <person name="Watson M."/>
            <person name="Adriaenssens E.M."/>
            <person name="Foster-Nyarko E."/>
            <person name="Jarju S."/>
            <person name="Secka A."/>
            <person name="Antonio M."/>
            <person name="Oren A."/>
            <person name="Chaudhuri R.R."/>
            <person name="La Ragione R."/>
            <person name="Hildebrand F."/>
            <person name="Pallen M.J."/>
        </authorList>
    </citation>
    <scope>NUCLEOTIDE SEQUENCE</scope>
    <source>
        <strain evidence="2">26628</strain>
    </source>
</reference>
<feature type="transmembrane region" description="Helical" evidence="1">
    <location>
        <begin position="130"/>
        <end position="151"/>
    </location>
</feature>
<dbReference type="EMBL" id="DXFD01000063">
    <property type="protein sequence ID" value="HIX46901.1"/>
    <property type="molecule type" value="Genomic_DNA"/>
</dbReference>
<gene>
    <name evidence="2" type="ORF">H9737_04330</name>
</gene>